<name>A0A9P6Y3L3_RHIOR</name>
<dbReference type="AlphaFoldDB" id="A0A9P6Y3L3"/>
<evidence type="ECO:0000313" key="1">
    <source>
        <dbReference type="EMBL" id="KAG1538687.1"/>
    </source>
</evidence>
<dbReference type="OrthoDB" id="2281472at2759"/>
<dbReference type="Proteomes" id="UP000717996">
    <property type="component" value="Unassembled WGS sequence"/>
</dbReference>
<reference evidence="1" key="1">
    <citation type="journal article" date="2020" name="Microb. Genom.">
        <title>Genetic diversity of clinical and environmental Mucorales isolates obtained from an investigation of mucormycosis cases among solid organ transplant recipients.</title>
        <authorList>
            <person name="Nguyen M.H."/>
            <person name="Kaul D."/>
            <person name="Muto C."/>
            <person name="Cheng S.J."/>
            <person name="Richter R.A."/>
            <person name="Bruno V.M."/>
            <person name="Liu G."/>
            <person name="Beyhan S."/>
            <person name="Sundermann A.J."/>
            <person name="Mounaud S."/>
            <person name="Pasculle A.W."/>
            <person name="Nierman W.C."/>
            <person name="Driscoll E."/>
            <person name="Cumbie R."/>
            <person name="Clancy C.J."/>
            <person name="Dupont C.L."/>
        </authorList>
    </citation>
    <scope>NUCLEOTIDE SEQUENCE</scope>
    <source>
        <strain evidence="1">GL16</strain>
    </source>
</reference>
<comment type="caution">
    <text evidence="1">The sequence shown here is derived from an EMBL/GenBank/DDBJ whole genome shotgun (WGS) entry which is preliminary data.</text>
</comment>
<sequence>MLPIAQQFYQSLFTTEAVDDHQVKQYLADIQDLPQSTDDRTDHLLEPITIDEIIHETARVENKVNGPEEDDPGYAFLYQLF</sequence>
<organism evidence="1 2">
    <name type="scientific">Rhizopus oryzae</name>
    <name type="common">Mucormycosis agent</name>
    <name type="synonym">Rhizopus arrhizus var. delemar</name>
    <dbReference type="NCBI Taxonomy" id="64495"/>
    <lineage>
        <taxon>Eukaryota</taxon>
        <taxon>Fungi</taxon>
        <taxon>Fungi incertae sedis</taxon>
        <taxon>Mucoromycota</taxon>
        <taxon>Mucoromycotina</taxon>
        <taxon>Mucoromycetes</taxon>
        <taxon>Mucorales</taxon>
        <taxon>Mucorineae</taxon>
        <taxon>Rhizopodaceae</taxon>
        <taxon>Rhizopus</taxon>
    </lineage>
</organism>
<dbReference type="EMBL" id="JAANIT010001799">
    <property type="protein sequence ID" value="KAG1538687.1"/>
    <property type="molecule type" value="Genomic_DNA"/>
</dbReference>
<evidence type="ECO:0000313" key="2">
    <source>
        <dbReference type="Proteomes" id="UP000717996"/>
    </source>
</evidence>
<accession>A0A9P6Y3L3</accession>
<proteinExistence type="predicted"/>
<protein>
    <submittedName>
        <fullName evidence="1">Uncharacterized protein</fullName>
    </submittedName>
</protein>
<gene>
    <name evidence="1" type="ORF">G6F51_009614</name>
</gene>